<dbReference type="AlphaFoldDB" id="A0A0N0BCZ2"/>
<gene>
    <name evidence="1" type="ORF">WN51_04943</name>
</gene>
<sequence length="122" mass="13472">MPAMKILKCFSPSVNWSSNPRKPILSCARRVQNGSQNECFGTFLFPFFPAVMLQRAGRHQVTVVTGNTQQDVRRRVTVVIVSSEKQKSRQGCGGASSFVVAKEEGVDNILLQRAEDGCRDSP</sequence>
<reference evidence="1 2" key="1">
    <citation type="submission" date="2015-07" db="EMBL/GenBank/DDBJ databases">
        <title>The genome of Melipona quadrifasciata.</title>
        <authorList>
            <person name="Pan H."/>
            <person name="Kapheim K."/>
        </authorList>
    </citation>
    <scope>NUCLEOTIDE SEQUENCE [LARGE SCALE GENOMIC DNA]</scope>
    <source>
        <strain evidence="1">0111107301</strain>
        <tissue evidence="1">Whole body</tissue>
    </source>
</reference>
<organism evidence="1 2">
    <name type="scientific">Melipona quadrifasciata</name>
    <dbReference type="NCBI Taxonomy" id="166423"/>
    <lineage>
        <taxon>Eukaryota</taxon>
        <taxon>Metazoa</taxon>
        <taxon>Ecdysozoa</taxon>
        <taxon>Arthropoda</taxon>
        <taxon>Hexapoda</taxon>
        <taxon>Insecta</taxon>
        <taxon>Pterygota</taxon>
        <taxon>Neoptera</taxon>
        <taxon>Endopterygota</taxon>
        <taxon>Hymenoptera</taxon>
        <taxon>Apocrita</taxon>
        <taxon>Aculeata</taxon>
        <taxon>Apoidea</taxon>
        <taxon>Anthophila</taxon>
        <taxon>Apidae</taxon>
        <taxon>Melipona</taxon>
    </lineage>
</organism>
<evidence type="ECO:0000313" key="2">
    <source>
        <dbReference type="Proteomes" id="UP000053105"/>
    </source>
</evidence>
<protein>
    <submittedName>
        <fullName evidence="1">Uncharacterized protein</fullName>
    </submittedName>
</protein>
<name>A0A0N0BCZ2_9HYME</name>
<dbReference type="EMBL" id="KQ435883">
    <property type="protein sequence ID" value="KOX69661.1"/>
    <property type="molecule type" value="Genomic_DNA"/>
</dbReference>
<evidence type="ECO:0000313" key="1">
    <source>
        <dbReference type="EMBL" id="KOX69661.1"/>
    </source>
</evidence>
<accession>A0A0N0BCZ2</accession>
<dbReference type="Proteomes" id="UP000053105">
    <property type="component" value="Unassembled WGS sequence"/>
</dbReference>
<keyword evidence="2" id="KW-1185">Reference proteome</keyword>
<proteinExistence type="predicted"/>